<dbReference type="Proteomes" id="UP001418222">
    <property type="component" value="Unassembled WGS sequence"/>
</dbReference>
<accession>A0AAP0AUC4</accession>
<proteinExistence type="predicted"/>
<reference evidence="3 4" key="1">
    <citation type="journal article" date="2022" name="Nat. Plants">
        <title>Genomes of leafy and leafless Platanthera orchids illuminate the evolution of mycoheterotrophy.</title>
        <authorList>
            <person name="Li M.H."/>
            <person name="Liu K.W."/>
            <person name="Li Z."/>
            <person name="Lu H.C."/>
            <person name="Ye Q.L."/>
            <person name="Zhang D."/>
            <person name="Wang J.Y."/>
            <person name="Li Y.F."/>
            <person name="Zhong Z.M."/>
            <person name="Liu X."/>
            <person name="Yu X."/>
            <person name="Liu D.K."/>
            <person name="Tu X.D."/>
            <person name="Liu B."/>
            <person name="Hao Y."/>
            <person name="Liao X.Y."/>
            <person name="Jiang Y.T."/>
            <person name="Sun W.H."/>
            <person name="Chen J."/>
            <person name="Chen Y.Q."/>
            <person name="Ai Y."/>
            <person name="Zhai J.W."/>
            <person name="Wu S.S."/>
            <person name="Zhou Z."/>
            <person name="Hsiao Y.Y."/>
            <person name="Wu W.L."/>
            <person name="Chen Y.Y."/>
            <person name="Lin Y.F."/>
            <person name="Hsu J.L."/>
            <person name="Li C.Y."/>
            <person name="Wang Z.W."/>
            <person name="Zhao X."/>
            <person name="Zhong W.Y."/>
            <person name="Ma X.K."/>
            <person name="Ma L."/>
            <person name="Huang J."/>
            <person name="Chen G.Z."/>
            <person name="Huang M.Z."/>
            <person name="Huang L."/>
            <person name="Peng D.H."/>
            <person name="Luo Y.B."/>
            <person name="Zou S.Q."/>
            <person name="Chen S.P."/>
            <person name="Lan S."/>
            <person name="Tsai W.C."/>
            <person name="Van de Peer Y."/>
            <person name="Liu Z.J."/>
        </authorList>
    </citation>
    <scope>NUCLEOTIDE SEQUENCE [LARGE SCALE GENOMIC DNA]</scope>
    <source>
        <strain evidence="3">Lor287</strain>
    </source>
</reference>
<protein>
    <recommendedName>
        <fullName evidence="2">Tf2-1-like SH3-like domain-containing protein</fullName>
    </recommendedName>
</protein>
<gene>
    <name evidence="3" type="ORF">KSP39_PZI022620</name>
</gene>
<sequence>MTMWFIQEGTLLLLASDPTLLSQPVSLRPLQKTVDVDLVAYLWHMVEQEAHDSPPALQAILDVFSGVFADTDRIPPPHPMDNRISLQADHHSLWYHLKQKIAIPTLVWMAKLLGYDFSFEFRVGSSNHTTERYCVCQASVAPPDFGDPAESRTQSKLVTKFYGPFEIVTRVGTHVYRLCLPPDNHIHLVLHVSQLKRVFGDHLVEVSLPPPVFGLTSPDYLRQLVTDTYYQLGGVLGRAGLGALVSFDEPSNVPPSNKSETELMEEERACQSLLIIFSRAAGVRESEGFQSLSLEDMENYGLFQWEMGHCWLQKHV</sequence>
<evidence type="ECO:0000313" key="4">
    <source>
        <dbReference type="Proteomes" id="UP001418222"/>
    </source>
</evidence>
<organism evidence="3 4">
    <name type="scientific">Platanthera zijinensis</name>
    <dbReference type="NCBI Taxonomy" id="2320716"/>
    <lineage>
        <taxon>Eukaryota</taxon>
        <taxon>Viridiplantae</taxon>
        <taxon>Streptophyta</taxon>
        <taxon>Embryophyta</taxon>
        <taxon>Tracheophyta</taxon>
        <taxon>Spermatophyta</taxon>
        <taxon>Magnoliopsida</taxon>
        <taxon>Liliopsida</taxon>
        <taxon>Asparagales</taxon>
        <taxon>Orchidaceae</taxon>
        <taxon>Orchidoideae</taxon>
        <taxon>Orchideae</taxon>
        <taxon>Orchidinae</taxon>
        <taxon>Platanthera</taxon>
    </lineage>
</organism>
<dbReference type="InterPro" id="IPR056924">
    <property type="entry name" value="SH3_Tf2-1"/>
</dbReference>
<evidence type="ECO:0000313" key="3">
    <source>
        <dbReference type="EMBL" id="KAK8915892.1"/>
    </source>
</evidence>
<keyword evidence="4" id="KW-1185">Reference proteome</keyword>
<evidence type="ECO:0000259" key="2">
    <source>
        <dbReference type="Pfam" id="PF24626"/>
    </source>
</evidence>
<dbReference type="AlphaFoldDB" id="A0AAP0AUC4"/>
<name>A0AAP0AUC4_9ASPA</name>
<dbReference type="EMBL" id="JBBWWQ010000020">
    <property type="protein sequence ID" value="KAK8915892.1"/>
    <property type="molecule type" value="Genomic_DNA"/>
</dbReference>
<comment type="caution">
    <text evidence="3">The sequence shown here is derived from an EMBL/GenBank/DDBJ whole genome shotgun (WGS) entry which is preliminary data.</text>
</comment>
<dbReference type="Pfam" id="PF24626">
    <property type="entry name" value="SH3_Tf2-1"/>
    <property type="match status" value="1"/>
</dbReference>
<evidence type="ECO:0000256" key="1">
    <source>
        <dbReference type="SAM" id="SignalP"/>
    </source>
</evidence>
<keyword evidence="1" id="KW-0732">Signal</keyword>
<feature type="signal peptide" evidence="1">
    <location>
        <begin position="1"/>
        <end position="22"/>
    </location>
</feature>
<feature type="chain" id="PRO_5043056238" description="Tf2-1-like SH3-like domain-containing protein" evidence="1">
    <location>
        <begin position="23"/>
        <end position="316"/>
    </location>
</feature>
<feature type="domain" description="Tf2-1-like SH3-like" evidence="2">
    <location>
        <begin position="152"/>
        <end position="198"/>
    </location>
</feature>